<evidence type="ECO:0000256" key="1">
    <source>
        <dbReference type="SAM" id="Phobius"/>
    </source>
</evidence>
<proteinExistence type="predicted"/>
<dbReference type="RefSeq" id="WP_289503395.1">
    <property type="nucleotide sequence ID" value="NZ_CP116805.1"/>
</dbReference>
<keyword evidence="1" id="KW-0472">Membrane</keyword>
<dbReference type="KEGG" id="gso:PH603_14720"/>
<accession>A0AAF0BLZ6</accession>
<dbReference type="Proteomes" id="UP001217500">
    <property type="component" value="Chromosome"/>
</dbReference>
<dbReference type="EMBL" id="CP116805">
    <property type="protein sequence ID" value="WCL53791.1"/>
    <property type="molecule type" value="Genomic_DNA"/>
</dbReference>
<sequence>MSRTHKSRLQKTREAGEKRQLIILGTLVAVILIAVFAMAG</sequence>
<reference evidence="2" key="1">
    <citation type="submission" date="2023-01" db="EMBL/GenBank/DDBJ databases">
        <title>The genome sequence of Kordiimonadaceae bacterium 6D33.</title>
        <authorList>
            <person name="Liu Y."/>
        </authorList>
    </citation>
    <scope>NUCLEOTIDE SEQUENCE</scope>
    <source>
        <strain evidence="2">6D33</strain>
    </source>
</reference>
<evidence type="ECO:0000313" key="3">
    <source>
        <dbReference type="Proteomes" id="UP001217500"/>
    </source>
</evidence>
<keyword evidence="3" id="KW-1185">Reference proteome</keyword>
<dbReference type="AlphaFoldDB" id="A0AAF0BLZ6"/>
<feature type="transmembrane region" description="Helical" evidence="1">
    <location>
        <begin position="21"/>
        <end position="39"/>
    </location>
</feature>
<name>A0AAF0BLZ6_9PROT</name>
<keyword evidence="1" id="KW-0812">Transmembrane</keyword>
<gene>
    <name evidence="2" type="ORF">PH603_14720</name>
</gene>
<evidence type="ECO:0000313" key="2">
    <source>
        <dbReference type="EMBL" id="WCL53791.1"/>
    </source>
</evidence>
<protein>
    <submittedName>
        <fullName evidence="2">Uncharacterized protein</fullName>
    </submittedName>
</protein>
<keyword evidence="1" id="KW-1133">Transmembrane helix</keyword>
<organism evidence="2 3">
    <name type="scientific">Gimibacter soli</name>
    <dbReference type="NCBI Taxonomy" id="3024400"/>
    <lineage>
        <taxon>Bacteria</taxon>
        <taxon>Pseudomonadati</taxon>
        <taxon>Pseudomonadota</taxon>
        <taxon>Alphaproteobacteria</taxon>
        <taxon>Kordiimonadales</taxon>
        <taxon>Temperatibacteraceae</taxon>
        <taxon>Gimibacter</taxon>
    </lineage>
</organism>